<dbReference type="InterPro" id="IPR058163">
    <property type="entry name" value="LysR-type_TF_proteobact-type"/>
</dbReference>
<dbReference type="GO" id="GO:0043565">
    <property type="term" value="F:sequence-specific DNA binding"/>
    <property type="evidence" value="ECO:0007669"/>
    <property type="project" value="TreeGrafter"/>
</dbReference>
<gene>
    <name evidence="6" type="ORF">AT03_15595</name>
</gene>
<keyword evidence="2" id="KW-0805">Transcription regulation</keyword>
<dbReference type="GO" id="GO:0006351">
    <property type="term" value="P:DNA-templated transcription"/>
    <property type="evidence" value="ECO:0007669"/>
    <property type="project" value="TreeGrafter"/>
</dbReference>
<evidence type="ECO:0000256" key="4">
    <source>
        <dbReference type="ARBA" id="ARBA00023163"/>
    </source>
</evidence>
<evidence type="ECO:0000259" key="5">
    <source>
        <dbReference type="PROSITE" id="PS50931"/>
    </source>
</evidence>
<dbReference type="PATRIC" id="fig|1453496.5.peg.3192"/>
<proteinExistence type="inferred from homology"/>
<reference evidence="6 7" key="1">
    <citation type="journal article" date="2014" name="Gut Pathog.">
        <title>Gene clusters of Hafnia alvei strain FB1 important in survival and pathogenesis: a draft genome perspective.</title>
        <authorList>
            <person name="Tan J.Y."/>
            <person name="Yin W.F."/>
            <person name="Chan K.G."/>
        </authorList>
    </citation>
    <scope>NUCLEOTIDE SEQUENCE [LARGE SCALE GENOMIC DNA]</scope>
    <source>
        <strain evidence="6 7">FB1</strain>
    </source>
</reference>
<dbReference type="Proteomes" id="UP000029986">
    <property type="component" value="Chromosome"/>
</dbReference>
<evidence type="ECO:0000313" key="7">
    <source>
        <dbReference type="Proteomes" id="UP000029986"/>
    </source>
</evidence>
<dbReference type="EMBL" id="CP009706">
    <property type="protein sequence ID" value="AIU73670.1"/>
    <property type="molecule type" value="Genomic_DNA"/>
</dbReference>
<evidence type="ECO:0000256" key="1">
    <source>
        <dbReference type="ARBA" id="ARBA00009437"/>
    </source>
</evidence>
<dbReference type="GO" id="GO:0003700">
    <property type="term" value="F:DNA-binding transcription factor activity"/>
    <property type="evidence" value="ECO:0007669"/>
    <property type="project" value="InterPro"/>
</dbReference>
<dbReference type="RefSeq" id="WP_025797564.1">
    <property type="nucleotide sequence ID" value="NZ_CP009706.1"/>
</dbReference>
<dbReference type="Gene3D" id="1.10.10.10">
    <property type="entry name" value="Winged helix-like DNA-binding domain superfamily/Winged helix DNA-binding domain"/>
    <property type="match status" value="1"/>
</dbReference>
<dbReference type="PROSITE" id="PS50931">
    <property type="entry name" value="HTH_LYSR"/>
    <property type="match status" value="1"/>
</dbReference>
<dbReference type="AlphaFoldDB" id="A0A097R4K8"/>
<dbReference type="InterPro" id="IPR036390">
    <property type="entry name" value="WH_DNA-bd_sf"/>
</dbReference>
<dbReference type="PANTHER" id="PTHR30537:SF72">
    <property type="entry name" value="LYSR FAMILY TRANSCRIPTIONAL REGULATOR"/>
    <property type="match status" value="1"/>
</dbReference>
<evidence type="ECO:0000313" key="6">
    <source>
        <dbReference type="EMBL" id="AIU73670.1"/>
    </source>
</evidence>
<dbReference type="SUPFAM" id="SSF46785">
    <property type="entry name" value="Winged helix' DNA-binding domain"/>
    <property type="match status" value="1"/>
</dbReference>
<dbReference type="FunFam" id="3.40.190.290:FF:000001">
    <property type="entry name" value="Transcriptional regulator, LysR family"/>
    <property type="match status" value="1"/>
</dbReference>
<dbReference type="FunFam" id="1.10.10.10:FF:000001">
    <property type="entry name" value="LysR family transcriptional regulator"/>
    <property type="match status" value="1"/>
</dbReference>
<dbReference type="CDD" id="cd08472">
    <property type="entry name" value="PBP2_CrgA_like_3"/>
    <property type="match status" value="1"/>
</dbReference>
<dbReference type="eggNOG" id="COG0583">
    <property type="taxonomic scope" value="Bacteria"/>
</dbReference>
<dbReference type="KEGG" id="hav:AT03_15595"/>
<comment type="similarity">
    <text evidence="1">Belongs to the LysR transcriptional regulatory family.</text>
</comment>
<dbReference type="PANTHER" id="PTHR30537">
    <property type="entry name" value="HTH-TYPE TRANSCRIPTIONAL REGULATOR"/>
    <property type="match status" value="1"/>
</dbReference>
<dbReference type="HOGENOM" id="CLU_039613_16_3_6"/>
<dbReference type="OrthoDB" id="9786526at2"/>
<feature type="domain" description="HTH lysR-type" evidence="5">
    <location>
        <begin position="1"/>
        <end position="59"/>
    </location>
</feature>
<keyword evidence="3" id="KW-0238">DNA-binding</keyword>
<sequence>MDKITAMQVFISVAELSSFSRTADRMGLPKGSVSGAIQQLENHFGTQLLHRTTRKVTLTQDGQRCYVRCQDLLADIEELEGMFRTSNAPLSGRLRVDMPSGLAKIVVQQGLAAFLSAHPDLELELSSSDRRVDLIQEGFDCVVRVGTLQDSGLIARPLGQLQMVNCASPAYLEKQGCPQTAADLQRHHLIHYQSAQGAPRDKFTYVMPQGDIQAVDMQGALTVNSTESYSAACIAGLGIIQVPIIGVREALQAGTLVSILEHLPAPAMPVSLLYPHRRNLAMRVQVFMDWMSEVIRKQYVE</sequence>
<evidence type="ECO:0000256" key="2">
    <source>
        <dbReference type="ARBA" id="ARBA00023015"/>
    </source>
</evidence>
<keyword evidence="4" id="KW-0804">Transcription</keyword>
<organism evidence="6 7">
    <name type="scientific">Hafnia alvei FB1</name>
    <dbReference type="NCBI Taxonomy" id="1453496"/>
    <lineage>
        <taxon>Bacteria</taxon>
        <taxon>Pseudomonadati</taxon>
        <taxon>Pseudomonadota</taxon>
        <taxon>Gammaproteobacteria</taxon>
        <taxon>Enterobacterales</taxon>
        <taxon>Hafniaceae</taxon>
        <taxon>Hafnia</taxon>
    </lineage>
</organism>
<dbReference type="Gene3D" id="3.40.190.290">
    <property type="match status" value="1"/>
</dbReference>
<dbReference type="InterPro" id="IPR000847">
    <property type="entry name" value="LysR_HTH_N"/>
</dbReference>
<dbReference type="InterPro" id="IPR005119">
    <property type="entry name" value="LysR_subst-bd"/>
</dbReference>
<name>A0A097R4K8_HAFAL</name>
<dbReference type="Pfam" id="PF03466">
    <property type="entry name" value="LysR_substrate"/>
    <property type="match status" value="1"/>
</dbReference>
<dbReference type="Pfam" id="PF00126">
    <property type="entry name" value="HTH_1"/>
    <property type="match status" value="1"/>
</dbReference>
<protein>
    <submittedName>
        <fullName evidence="6">Transcriptional regulator</fullName>
    </submittedName>
</protein>
<dbReference type="SUPFAM" id="SSF53850">
    <property type="entry name" value="Periplasmic binding protein-like II"/>
    <property type="match status" value="1"/>
</dbReference>
<keyword evidence="7" id="KW-1185">Reference proteome</keyword>
<evidence type="ECO:0000256" key="3">
    <source>
        <dbReference type="ARBA" id="ARBA00023125"/>
    </source>
</evidence>
<dbReference type="InterPro" id="IPR036388">
    <property type="entry name" value="WH-like_DNA-bd_sf"/>
</dbReference>
<accession>A0A097R4K8</accession>